<sequence>MSIKVDEKDSPGWWMVKLAEKLAGRQERLATLAKYHDGDPPLPEGADAAKSAYQSFQKKARTNFAELIVGSVRERCTVRSIRTSADNSAKGDAAAWQVWKDNGLDVEFADVLENMLALGDAYTITGYDDDLKKPVITGEDPRQVVTIHNPARQSEVRGAIKMFHDPEAARDYAYLFLPGVRYVAFVDNESADSSPAFDPESWSWDEESGGESGEVIPGNVVPVVRYRNRRGIGAFETHIDVLDRINHMLLQRMVIATMQAFRQRAVFVDDKDMPEKDEEGNVIDYDAILSADPGSVWKLPLTAKLWESGQVDLQGILSGIHDDVVHLAAVTRTPISILAPDNQSAEGAKASADGLVFRCEDLQTRATAGLAQTFSYAFLFAGDEKRSDKSTIEVGWFPIERHSISEKYDAASKAAASGEPEESIWADVLQKTPEQIDQMKSARMDQAMLVPNADEGLTPIEAAEALSAKADAMGTLIRAGATPEDAARLAGLEGLTFRPGGPVTWKTEAAF</sequence>
<evidence type="ECO:0000313" key="3">
    <source>
        <dbReference type="Proteomes" id="UP000182725"/>
    </source>
</evidence>
<dbReference type="RefSeq" id="WP_074710734.1">
    <property type="nucleotide sequence ID" value="NZ_FNTV01000001.1"/>
</dbReference>
<dbReference type="AlphaFoldDB" id="A0A1H5GXG2"/>
<feature type="region of interest" description="Disordered" evidence="1">
    <location>
        <begin position="191"/>
        <end position="211"/>
    </location>
</feature>
<dbReference type="EMBL" id="FNTV01000001">
    <property type="protein sequence ID" value="SEE20204.1"/>
    <property type="molecule type" value="Genomic_DNA"/>
</dbReference>
<reference evidence="2 3" key="1">
    <citation type="submission" date="2016-10" db="EMBL/GenBank/DDBJ databases">
        <authorList>
            <person name="de Groot N.N."/>
        </authorList>
    </citation>
    <scope>NUCLEOTIDE SEQUENCE [LARGE SCALE GENOMIC DNA]</scope>
    <source>
        <strain evidence="2 3">DSM 22274</strain>
    </source>
</reference>
<proteinExistence type="predicted"/>
<accession>A0A1H5GXG2</accession>
<gene>
    <name evidence="2" type="ORF">SAMN04489740_0871</name>
</gene>
<name>A0A1H5GXG2_9MICC</name>
<protein>
    <submittedName>
        <fullName evidence="2">Phage portal protein, SPP1 Gp6-like</fullName>
    </submittedName>
</protein>
<dbReference type="InterPro" id="IPR021145">
    <property type="entry name" value="Portal_protein_SPP1_Gp6-like"/>
</dbReference>
<evidence type="ECO:0000313" key="2">
    <source>
        <dbReference type="EMBL" id="SEE20204.1"/>
    </source>
</evidence>
<dbReference type="Pfam" id="PF05133">
    <property type="entry name" value="SPP1_portal"/>
    <property type="match status" value="1"/>
</dbReference>
<dbReference type="Proteomes" id="UP000182725">
    <property type="component" value="Unassembled WGS sequence"/>
</dbReference>
<evidence type="ECO:0000256" key="1">
    <source>
        <dbReference type="SAM" id="MobiDB-lite"/>
    </source>
</evidence>
<organism evidence="2 3">
    <name type="scientific">Arthrobacter alpinus</name>
    <dbReference type="NCBI Taxonomy" id="656366"/>
    <lineage>
        <taxon>Bacteria</taxon>
        <taxon>Bacillati</taxon>
        <taxon>Actinomycetota</taxon>
        <taxon>Actinomycetes</taxon>
        <taxon>Micrococcales</taxon>
        <taxon>Micrococcaceae</taxon>
        <taxon>Arthrobacter</taxon>
    </lineage>
</organism>